<name>A0AAE0QKD7_9TELE</name>
<reference evidence="1" key="1">
    <citation type="submission" date="2023-06" db="EMBL/GenBank/DDBJ databases">
        <title>Male Hemibagrus guttatus genome.</title>
        <authorList>
            <person name="Bian C."/>
        </authorList>
    </citation>
    <scope>NUCLEOTIDE SEQUENCE</scope>
    <source>
        <strain evidence="1">Male_cb2023</strain>
        <tissue evidence="1">Muscle</tissue>
    </source>
</reference>
<dbReference type="InterPro" id="IPR043502">
    <property type="entry name" value="DNA/RNA_pol_sf"/>
</dbReference>
<dbReference type="PANTHER" id="PTHR15503">
    <property type="entry name" value="LDOC1 RELATED"/>
    <property type="match status" value="1"/>
</dbReference>
<dbReference type="AlphaFoldDB" id="A0AAE0QKD7"/>
<dbReference type="SUPFAM" id="SSF56672">
    <property type="entry name" value="DNA/RNA polymerases"/>
    <property type="match status" value="1"/>
</dbReference>
<comment type="caution">
    <text evidence="1">The sequence shown here is derived from an EMBL/GenBank/DDBJ whole genome shotgun (WGS) entry which is preliminary data.</text>
</comment>
<protein>
    <submittedName>
        <fullName evidence="1">Uncharacterized protein</fullName>
    </submittedName>
</protein>
<gene>
    <name evidence="1" type="ORF">QTP70_009237</name>
</gene>
<dbReference type="Gene3D" id="3.10.10.10">
    <property type="entry name" value="HIV Type 1 Reverse Transcriptase, subunit A, domain 1"/>
    <property type="match status" value="1"/>
</dbReference>
<sequence>MSVQYAMLSMGRRAMRNKTHLQQVGLFHRERLAFYVISSPANPVILGFLWLRRHDPKISWYMGELVRWSAACLKECLFEPVSRPCRASFVEDSASLASGRIPRVYEDFREVFGEERAARLPLHQPWDCTIDLLPIASPPRGRVYPLSLPETKAMEEYIEEVLAVGHIRPSTSPAAAGFFFVRKKDGGLRPCIDYQGLNAITVHYPYP</sequence>
<keyword evidence="2" id="KW-1185">Reference proteome</keyword>
<evidence type="ECO:0000313" key="2">
    <source>
        <dbReference type="Proteomes" id="UP001274896"/>
    </source>
</evidence>
<accession>A0AAE0QKD7</accession>
<evidence type="ECO:0000313" key="1">
    <source>
        <dbReference type="EMBL" id="KAK3523753.1"/>
    </source>
</evidence>
<dbReference type="Proteomes" id="UP001274896">
    <property type="component" value="Unassembled WGS sequence"/>
</dbReference>
<proteinExistence type="predicted"/>
<dbReference type="InterPro" id="IPR032567">
    <property type="entry name" value="RTL1-rel"/>
</dbReference>
<organism evidence="1 2">
    <name type="scientific">Hemibagrus guttatus</name>
    <dbReference type="NCBI Taxonomy" id="175788"/>
    <lineage>
        <taxon>Eukaryota</taxon>
        <taxon>Metazoa</taxon>
        <taxon>Chordata</taxon>
        <taxon>Craniata</taxon>
        <taxon>Vertebrata</taxon>
        <taxon>Euteleostomi</taxon>
        <taxon>Actinopterygii</taxon>
        <taxon>Neopterygii</taxon>
        <taxon>Teleostei</taxon>
        <taxon>Ostariophysi</taxon>
        <taxon>Siluriformes</taxon>
        <taxon>Bagridae</taxon>
        <taxon>Hemibagrus</taxon>
    </lineage>
</organism>
<dbReference type="EMBL" id="JAUCMX010000014">
    <property type="protein sequence ID" value="KAK3523753.1"/>
    <property type="molecule type" value="Genomic_DNA"/>
</dbReference>
<dbReference type="PANTHER" id="PTHR15503:SF36">
    <property type="entry name" value="RETROTRANSPOSON GAG-LIKE PROTEIN 5"/>
    <property type="match status" value="1"/>
</dbReference>